<dbReference type="InterPro" id="IPR005128">
    <property type="entry name" value="Acetolactate_a_deCO2ase"/>
</dbReference>
<dbReference type="EC" id="4.1.1.5" evidence="4"/>
<accession>A0A3M9MY09</accession>
<dbReference type="GO" id="GO:0047605">
    <property type="term" value="F:acetolactate decarboxylase activity"/>
    <property type="evidence" value="ECO:0007669"/>
    <property type="project" value="UniProtKB-EC"/>
</dbReference>
<keyword evidence="9" id="KW-0732">Signal</keyword>
<dbReference type="GO" id="GO:0045151">
    <property type="term" value="P:acetoin biosynthetic process"/>
    <property type="evidence" value="ECO:0007669"/>
    <property type="project" value="UniProtKB-KW"/>
</dbReference>
<evidence type="ECO:0000256" key="4">
    <source>
        <dbReference type="ARBA" id="ARBA00013204"/>
    </source>
</evidence>
<dbReference type="EMBL" id="RJJE01000009">
    <property type="protein sequence ID" value="RNI30416.1"/>
    <property type="molecule type" value="Genomic_DNA"/>
</dbReference>
<evidence type="ECO:0000256" key="5">
    <source>
        <dbReference type="ARBA" id="ARBA00020164"/>
    </source>
</evidence>
<protein>
    <recommendedName>
        <fullName evidence="5">Alpha-acetolactate decarboxylase</fullName>
        <ecNumber evidence="4">4.1.1.5</ecNumber>
    </recommendedName>
</protein>
<keyword evidence="11" id="KW-1185">Reference proteome</keyword>
<feature type="chain" id="PRO_5017935270" description="Alpha-acetolactate decarboxylase" evidence="9">
    <location>
        <begin position="23"/>
        <end position="238"/>
    </location>
</feature>
<comment type="pathway">
    <text evidence="2">Polyol metabolism; (R,R)-butane-2,3-diol biosynthesis; (R,R)-butane-2,3-diol from pyruvate: step 2/3.</text>
</comment>
<dbReference type="SUPFAM" id="SSF117856">
    <property type="entry name" value="AF0104/ALDC/Ptd012-like"/>
    <property type="match status" value="1"/>
</dbReference>
<dbReference type="Pfam" id="PF03306">
    <property type="entry name" value="AAL_decarboxy"/>
    <property type="match status" value="1"/>
</dbReference>
<evidence type="ECO:0000313" key="10">
    <source>
        <dbReference type="EMBL" id="RNI30416.1"/>
    </source>
</evidence>
<evidence type="ECO:0000256" key="3">
    <source>
        <dbReference type="ARBA" id="ARBA00007106"/>
    </source>
</evidence>
<sequence length="238" mass="26892">MNFRTLHLILSTAILTSVSAHAQQTSNQVQIVGQMRNVMWKGQLHGNIHLDTIANKKNLYGLGPVEYLSGEVLIIDGKSYRSEVVSDTAMKVEETYDLKAPFFGYANIARWSERTLPASIQTLQQLEQYLDKETKDSPRPFMFKLAGVVEQGTIHVVNLPKGSKVSSPGEAHKGQVNYQVKNKPSEIIGFFSTEHKAIFTHHDTYLHMHLITADRQKMGHLDEVLFKKGTMKLYLPIK</sequence>
<organism evidence="10 11">
    <name type="scientific">Rufibacter immobilis</name>
    <dbReference type="NCBI Taxonomy" id="1348778"/>
    <lineage>
        <taxon>Bacteria</taxon>
        <taxon>Pseudomonadati</taxon>
        <taxon>Bacteroidota</taxon>
        <taxon>Cytophagia</taxon>
        <taxon>Cytophagales</taxon>
        <taxon>Hymenobacteraceae</taxon>
        <taxon>Rufibacter</taxon>
    </lineage>
</organism>
<feature type="signal peptide" evidence="9">
    <location>
        <begin position="1"/>
        <end position="22"/>
    </location>
</feature>
<dbReference type="OrthoDB" id="824310at2"/>
<dbReference type="Proteomes" id="UP000271010">
    <property type="component" value="Unassembled WGS sequence"/>
</dbReference>
<comment type="catalytic activity">
    <reaction evidence="1">
        <text>(2S)-2-acetolactate + H(+) = (R)-acetoin + CO2</text>
        <dbReference type="Rhea" id="RHEA:21580"/>
        <dbReference type="ChEBI" id="CHEBI:15378"/>
        <dbReference type="ChEBI" id="CHEBI:15686"/>
        <dbReference type="ChEBI" id="CHEBI:16526"/>
        <dbReference type="ChEBI" id="CHEBI:58476"/>
        <dbReference type="EC" id="4.1.1.5"/>
    </reaction>
</comment>
<keyword evidence="7" id="KW-0005">Acetoin biosynthesis</keyword>
<evidence type="ECO:0000256" key="2">
    <source>
        <dbReference type="ARBA" id="ARBA00005170"/>
    </source>
</evidence>
<keyword evidence="6" id="KW-0210">Decarboxylase</keyword>
<dbReference type="PANTHER" id="PTHR35524:SF1">
    <property type="entry name" value="ALPHA-ACETOLACTATE DECARBOXYLASE"/>
    <property type="match status" value="1"/>
</dbReference>
<reference evidence="10 11" key="1">
    <citation type="submission" date="2018-11" db="EMBL/GenBank/DDBJ databases">
        <title>Rufibacter latericius sp. nov., isolated from water in Baiyang Lake.</title>
        <authorList>
            <person name="Yang Y."/>
        </authorList>
    </citation>
    <scope>NUCLEOTIDE SEQUENCE [LARGE SCALE GENOMIC DNA]</scope>
    <source>
        <strain evidence="10 11">MCC P1</strain>
    </source>
</reference>
<dbReference type="PANTHER" id="PTHR35524">
    <property type="entry name" value="ALPHA-ACETOLACTATE DECARBOXYLASE"/>
    <property type="match status" value="1"/>
</dbReference>
<comment type="caution">
    <text evidence="10">The sequence shown here is derived from an EMBL/GenBank/DDBJ whole genome shotgun (WGS) entry which is preliminary data.</text>
</comment>
<evidence type="ECO:0000256" key="8">
    <source>
        <dbReference type="ARBA" id="ARBA00023239"/>
    </source>
</evidence>
<evidence type="ECO:0000256" key="7">
    <source>
        <dbReference type="ARBA" id="ARBA00023061"/>
    </source>
</evidence>
<gene>
    <name evidence="10" type="ORF">EFA69_12260</name>
</gene>
<proteinExistence type="inferred from homology"/>
<dbReference type="UniPathway" id="UPA00626">
    <property type="reaction ID" value="UER00678"/>
</dbReference>
<evidence type="ECO:0000256" key="9">
    <source>
        <dbReference type="SAM" id="SignalP"/>
    </source>
</evidence>
<name>A0A3M9MY09_9BACT</name>
<evidence type="ECO:0000313" key="11">
    <source>
        <dbReference type="Proteomes" id="UP000271010"/>
    </source>
</evidence>
<keyword evidence="8" id="KW-0456">Lyase</keyword>
<comment type="similarity">
    <text evidence="3">Belongs to the alpha-acetolactate decarboxylase family.</text>
</comment>
<dbReference type="Gene3D" id="3.30.1330.80">
    <property type="entry name" value="Hypothetical protein, similar to alpha- acetolactate decarboxylase, domain 2"/>
    <property type="match status" value="1"/>
</dbReference>
<evidence type="ECO:0000256" key="1">
    <source>
        <dbReference type="ARBA" id="ARBA00001784"/>
    </source>
</evidence>
<dbReference type="AlphaFoldDB" id="A0A3M9MY09"/>
<evidence type="ECO:0000256" key="6">
    <source>
        <dbReference type="ARBA" id="ARBA00022793"/>
    </source>
</evidence>